<accession>A0ABR1RQ86</accession>
<evidence type="ECO:0000313" key="2">
    <source>
        <dbReference type="EMBL" id="KAK8017022.1"/>
    </source>
</evidence>
<gene>
    <name evidence="2" type="ORF">PG993_015211</name>
</gene>
<evidence type="ECO:0000256" key="1">
    <source>
        <dbReference type="SAM" id="MobiDB-lite"/>
    </source>
</evidence>
<reference evidence="2 3" key="1">
    <citation type="submission" date="2023-01" db="EMBL/GenBank/DDBJ databases">
        <title>Analysis of 21 Apiospora genomes using comparative genomics revels a genus with tremendous synthesis potential of carbohydrate active enzymes and secondary metabolites.</title>
        <authorList>
            <person name="Sorensen T."/>
        </authorList>
    </citation>
    <scope>NUCLEOTIDE SEQUENCE [LARGE SCALE GENOMIC DNA]</scope>
    <source>
        <strain evidence="2 3">CBS 33761</strain>
    </source>
</reference>
<organism evidence="2 3">
    <name type="scientific">Apiospora rasikravindrae</name>
    <dbReference type="NCBI Taxonomy" id="990691"/>
    <lineage>
        <taxon>Eukaryota</taxon>
        <taxon>Fungi</taxon>
        <taxon>Dikarya</taxon>
        <taxon>Ascomycota</taxon>
        <taxon>Pezizomycotina</taxon>
        <taxon>Sordariomycetes</taxon>
        <taxon>Xylariomycetidae</taxon>
        <taxon>Amphisphaeriales</taxon>
        <taxon>Apiosporaceae</taxon>
        <taxon>Apiospora</taxon>
    </lineage>
</organism>
<dbReference type="EMBL" id="JAQQWK010000014">
    <property type="protein sequence ID" value="KAK8017022.1"/>
    <property type="molecule type" value="Genomic_DNA"/>
</dbReference>
<proteinExistence type="predicted"/>
<keyword evidence="3" id="KW-1185">Reference proteome</keyword>
<comment type="caution">
    <text evidence="2">The sequence shown here is derived from an EMBL/GenBank/DDBJ whole genome shotgun (WGS) entry which is preliminary data.</text>
</comment>
<evidence type="ECO:0000313" key="3">
    <source>
        <dbReference type="Proteomes" id="UP001444661"/>
    </source>
</evidence>
<feature type="compositionally biased region" description="Basic and acidic residues" evidence="1">
    <location>
        <begin position="244"/>
        <end position="259"/>
    </location>
</feature>
<name>A0ABR1RQ86_9PEZI</name>
<dbReference type="Proteomes" id="UP001444661">
    <property type="component" value="Unassembled WGS sequence"/>
</dbReference>
<sequence>MVSFGLLTNDCRAWLSKLMARLDFSGEPATNAAAASVGNKATRTAPHELLEMCPNPKRKQDSPDLTDKTFPLLPKTLWRCQSALVRDRKGHEHHINHVIIDSAADYSTTTRDEANRLGLVRRPTLRKLALADGSTLDAVEYVTLRLRLPEIGLEHDIAVNALLLPKLPQGHVLLIGLTDIIRHGIVAKIAERQSSWEKVGSTLELELELKPGLACVLFSGRTKGKLIHVERATVLLLADMANAEQRKRDEKKRKPDKSEAAYALEYRNSSSSSSSRSSAQSSAGTDDQGSQTTTVTTPSSKSK</sequence>
<feature type="region of interest" description="Disordered" evidence="1">
    <location>
        <begin position="244"/>
        <end position="303"/>
    </location>
</feature>
<feature type="compositionally biased region" description="Low complexity" evidence="1">
    <location>
        <begin position="269"/>
        <end position="303"/>
    </location>
</feature>
<protein>
    <submittedName>
        <fullName evidence="2">Uncharacterized protein</fullName>
    </submittedName>
</protein>